<reference evidence="1 2" key="1">
    <citation type="journal article" date="2011" name="J. Bacteriol.">
        <title>Complete Genome Sequence of Alicyclobacillus acidocaldarius Strain Tc-4-1.</title>
        <authorList>
            <person name="Chen Y."/>
            <person name="He Y."/>
            <person name="Zhang B."/>
            <person name="Yang J."/>
            <person name="Li W."/>
            <person name="Dong Z."/>
            <person name="Hu S."/>
        </authorList>
    </citation>
    <scope>NUCLEOTIDE SEQUENCE [LARGE SCALE GENOMIC DNA]</scope>
    <source>
        <strain evidence="1 2">Tc-4-1</strain>
    </source>
</reference>
<accession>F8IDS0</accession>
<dbReference type="PATRIC" id="fig|1048834.4.peg.3072"/>
<organism evidence="1 2">
    <name type="scientific">Alicyclobacillus acidocaldarius (strain Tc-4-1)</name>
    <name type="common">Bacillus acidocaldarius</name>
    <dbReference type="NCBI Taxonomy" id="1048834"/>
    <lineage>
        <taxon>Bacteria</taxon>
        <taxon>Bacillati</taxon>
        <taxon>Bacillota</taxon>
        <taxon>Bacilli</taxon>
        <taxon>Bacillales</taxon>
        <taxon>Alicyclobacillaceae</taxon>
        <taxon>Alicyclobacillus</taxon>
    </lineage>
</organism>
<dbReference type="KEGG" id="aad:TC41_3234"/>
<protein>
    <recommendedName>
        <fullName evidence="3">CRISPR-associated protein, GSU0054</fullName>
    </recommendedName>
</protein>
<name>F8IDS0_ALIAT</name>
<dbReference type="InterPro" id="IPR019089">
    <property type="entry name" value="Cas_GSU0054"/>
</dbReference>
<dbReference type="NCBIfam" id="TIGR02165">
    <property type="entry name" value="cas5_6_GSU0054"/>
    <property type="match status" value="1"/>
</dbReference>
<dbReference type="RefSeq" id="WP_014465911.1">
    <property type="nucleotide sequence ID" value="NC_017167.1"/>
</dbReference>
<dbReference type="eggNOG" id="ENOG502Z97W">
    <property type="taxonomic scope" value="Bacteria"/>
</dbReference>
<dbReference type="EMBL" id="CP002902">
    <property type="protein sequence ID" value="AEJ45113.1"/>
    <property type="molecule type" value="Genomic_DNA"/>
</dbReference>
<sequence length="505" mass="55852">MTLVLEIEFLSGSSVAALHPDSEAPDWPPQPDRVFSALVATWAYRGQRPEERMALEWLEALEPPRIEATSAFQRTSYVTYVPPNDRSAVKTRRASDNISDYRSRQPRRFITVRPVSPTVRLLWHGVGADGETERWVSALDALARDTAYVGHSSSLTRCRVYLTDEHVPDHAQEPLRRVYPGRMAELIRSFEAGRRPRVGEWVLPRAKTATRGEPASLFSTTWLVLEHVGGLMPDIRAAALVSQAIRDRVVEGYRAIGAPVSEVVSGRTVHGEPAHDAHLAIVPLPFAGFSHADGRVLGFALVPPRQVDLLRNETWLRALRAICPVDERRGRRVLRVKLDMGEMELSPTLQPTKRSLDPAVYVASPSRIFATVTPMVLNRHVKSGRAPSVLEVMDEVARACAHVGLPRLEEIRVEGLDRPVPAVLATDHSAFEGVPSVLRSRKRPAWLRWQVPPYLQGRPITHAVIQFAEPVSGPVILGAGRYLGLGLCRPLPDGGESSVHALGSL</sequence>
<dbReference type="HOGENOM" id="CLU_567281_0_0_9"/>
<gene>
    <name evidence="1" type="ordered locus">TC41_3234</name>
</gene>
<dbReference type="Proteomes" id="UP000000292">
    <property type="component" value="Chromosome"/>
</dbReference>
<reference evidence="2" key="2">
    <citation type="submission" date="2011-06" db="EMBL/GenBank/DDBJ databases">
        <title>The complete genome sequence of Alicyclobacillus acidocaldarius sp. Tc-4-1.</title>
        <authorList>
            <person name="Chen Y."/>
            <person name="He Y."/>
            <person name="Dong Z."/>
            <person name="Hu S."/>
        </authorList>
    </citation>
    <scope>NUCLEOTIDE SEQUENCE [LARGE SCALE GENOMIC DNA]</scope>
    <source>
        <strain evidence="2">Tc-4-1</strain>
    </source>
</reference>
<evidence type="ECO:0000313" key="1">
    <source>
        <dbReference type="EMBL" id="AEJ45113.1"/>
    </source>
</evidence>
<dbReference type="AlphaFoldDB" id="F8IDS0"/>
<dbReference type="Pfam" id="PF09609">
    <property type="entry name" value="Cas_GSU0054"/>
    <property type="match status" value="1"/>
</dbReference>
<dbReference type="OrthoDB" id="128883at2"/>
<evidence type="ECO:0008006" key="3">
    <source>
        <dbReference type="Google" id="ProtNLM"/>
    </source>
</evidence>
<evidence type="ECO:0000313" key="2">
    <source>
        <dbReference type="Proteomes" id="UP000000292"/>
    </source>
</evidence>
<dbReference type="STRING" id="1048834.TC41_3234"/>
<proteinExistence type="predicted"/>